<gene>
    <name evidence="14" type="ORF">BJY01DRAFT_263526</name>
</gene>
<evidence type="ECO:0000256" key="4">
    <source>
        <dbReference type="ARBA" id="ARBA00005641"/>
    </source>
</evidence>
<evidence type="ECO:0000256" key="7">
    <source>
        <dbReference type="ARBA" id="ARBA00022729"/>
    </source>
</evidence>
<dbReference type="InterPro" id="IPR017853">
    <property type="entry name" value="GH"/>
</dbReference>
<dbReference type="Proteomes" id="UP001610446">
    <property type="component" value="Unassembled WGS sequence"/>
</dbReference>
<feature type="chain" id="PRO_5047247897" description="mannan endo-1,4-beta-mannosidase" evidence="12">
    <location>
        <begin position="18"/>
        <end position="370"/>
    </location>
</feature>
<dbReference type="EMBL" id="JBFXLU010000007">
    <property type="protein sequence ID" value="KAL2856493.1"/>
    <property type="molecule type" value="Genomic_DNA"/>
</dbReference>
<evidence type="ECO:0000256" key="5">
    <source>
        <dbReference type="ARBA" id="ARBA00012706"/>
    </source>
</evidence>
<comment type="function">
    <text evidence="2">Endo-1,4-mannanase, a crucial enzyme for depolymerization of seed galactomannans and wood galactoglucomannans.</text>
</comment>
<dbReference type="PANTHER" id="PTHR31451:SF57">
    <property type="entry name" value="BETA-1,4-ENDOGLUCANASE (EUROFUNG)-RELATED"/>
    <property type="match status" value="1"/>
</dbReference>
<protein>
    <recommendedName>
        <fullName evidence="5">mannan endo-1,4-beta-mannosidase</fullName>
        <ecNumber evidence="5">3.2.1.78</ecNumber>
    </recommendedName>
</protein>
<dbReference type="Pfam" id="PF26410">
    <property type="entry name" value="GH5_mannosidase"/>
    <property type="match status" value="1"/>
</dbReference>
<evidence type="ECO:0000313" key="15">
    <source>
        <dbReference type="Proteomes" id="UP001610446"/>
    </source>
</evidence>
<comment type="catalytic activity">
    <reaction evidence="1">
        <text>Random hydrolysis of (1-&gt;4)-beta-D-mannosidic linkages in mannans, galactomannans and glucomannans.</text>
        <dbReference type="EC" id="3.2.1.78"/>
    </reaction>
</comment>
<dbReference type="InterPro" id="IPR018087">
    <property type="entry name" value="Glyco_hydro_5_CS"/>
</dbReference>
<dbReference type="PROSITE" id="PS00659">
    <property type="entry name" value="GLYCOSYL_HYDROL_F5"/>
    <property type="match status" value="1"/>
</dbReference>
<dbReference type="EC" id="3.2.1.78" evidence="5"/>
<evidence type="ECO:0000256" key="8">
    <source>
        <dbReference type="ARBA" id="ARBA00022801"/>
    </source>
</evidence>
<evidence type="ECO:0000256" key="10">
    <source>
        <dbReference type="ARBA" id="ARBA00023277"/>
    </source>
</evidence>
<comment type="caution">
    <text evidence="14">The sequence shown here is derived from an EMBL/GenBank/DDBJ whole genome shotgun (WGS) entry which is preliminary data.</text>
</comment>
<sequence length="370" mass="39946">MKYSLSLLSTIASLALAAPCTRQSGSNPSVDGLNFVIDGKSGYFPGTNAYWLPFLTNNADVDLAMSHVAEAGLKILRVWGFNDVNTVPANGTVYFQHHADGVSTINTGEFGLERLDYVVSAAEKEGVKLIIPFVNNWDDYGGMDAYVTGYGGSDKTSWYTDAKIQSAYQAYVKAVVSRYVKSTAILAWELGNEPRCSSCDTSVINKWATTTSAFIKSVDPNHLVALGDEGMGLKGGSEYPYTNAEGNDFALNLAIPDIDFGTLHLYTTDWGVSNNSWGNDWVKNHAAVCKSAGKPCLFEEYGIKGTHCGDELEWQATSLSTTGVAADLFWQFGDTLSGGQTANDQYTIYYGSDDWKCAITDHVSSISAAA</sequence>
<name>A0ABR4KW23_9EURO</name>
<keyword evidence="8 14" id="KW-0378">Hydrolase</keyword>
<evidence type="ECO:0000256" key="2">
    <source>
        <dbReference type="ARBA" id="ARBA00002993"/>
    </source>
</evidence>
<dbReference type="PANTHER" id="PTHR31451">
    <property type="match status" value="1"/>
</dbReference>
<dbReference type="InterPro" id="IPR045053">
    <property type="entry name" value="MAN-like"/>
</dbReference>
<evidence type="ECO:0000256" key="3">
    <source>
        <dbReference type="ARBA" id="ARBA00004613"/>
    </source>
</evidence>
<evidence type="ECO:0000256" key="9">
    <source>
        <dbReference type="ARBA" id="ARBA00023180"/>
    </source>
</evidence>
<proteinExistence type="inferred from homology"/>
<accession>A0ABR4KW23</accession>
<comment type="subcellular location">
    <subcellularLocation>
        <location evidence="3">Secreted</location>
    </subcellularLocation>
</comment>
<evidence type="ECO:0000256" key="12">
    <source>
        <dbReference type="SAM" id="SignalP"/>
    </source>
</evidence>
<feature type="signal peptide" evidence="12">
    <location>
        <begin position="1"/>
        <end position="17"/>
    </location>
</feature>
<dbReference type="SUPFAM" id="SSF51445">
    <property type="entry name" value="(Trans)glycosidases"/>
    <property type="match status" value="1"/>
</dbReference>
<keyword evidence="10" id="KW-0119">Carbohydrate metabolism</keyword>
<reference evidence="14 15" key="1">
    <citation type="submission" date="2024-07" db="EMBL/GenBank/DDBJ databases">
        <title>Section-level genome sequencing and comparative genomics of Aspergillus sections Usti and Cavernicolus.</title>
        <authorList>
            <consortium name="Lawrence Berkeley National Laboratory"/>
            <person name="Nybo J.L."/>
            <person name="Vesth T.C."/>
            <person name="Theobald S."/>
            <person name="Frisvad J.C."/>
            <person name="Larsen T.O."/>
            <person name="Kjaerboelling I."/>
            <person name="Rothschild-Mancinelli K."/>
            <person name="Lyhne E.K."/>
            <person name="Kogle M.E."/>
            <person name="Barry K."/>
            <person name="Clum A."/>
            <person name="Na H."/>
            <person name="Ledsgaard L."/>
            <person name="Lin J."/>
            <person name="Lipzen A."/>
            <person name="Kuo A."/>
            <person name="Riley R."/>
            <person name="Mondo S."/>
            <person name="Labutti K."/>
            <person name="Haridas S."/>
            <person name="Pangalinan J."/>
            <person name="Salamov A.A."/>
            <person name="Simmons B.A."/>
            <person name="Magnuson J.K."/>
            <person name="Chen J."/>
            <person name="Drula E."/>
            <person name="Henrissat B."/>
            <person name="Wiebenga A."/>
            <person name="Lubbers R.J."/>
            <person name="Gomes A.C."/>
            <person name="Makela M.R."/>
            <person name="Stajich J."/>
            <person name="Grigoriev I.V."/>
            <person name="Mortensen U.H."/>
            <person name="De Vries R.P."/>
            <person name="Baker S.E."/>
            <person name="Andersen M.R."/>
        </authorList>
    </citation>
    <scope>NUCLEOTIDE SEQUENCE [LARGE SCALE GENOMIC DNA]</scope>
    <source>
        <strain evidence="14 15">CBS 123904</strain>
    </source>
</reference>
<evidence type="ECO:0000259" key="13">
    <source>
        <dbReference type="Pfam" id="PF26410"/>
    </source>
</evidence>
<feature type="domain" description="Glycoside hydrolase family 5" evidence="13">
    <location>
        <begin position="30"/>
        <end position="307"/>
    </location>
</feature>
<evidence type="ECO:0000256" key="6">
    <source>
        <dbReference type="ARBA" id="ARBA00022525"/>
    </source>
</evidence>
<dbReference type="GO" id="GO:0016787">
    <property type="term" value="F:hydrolase activity"/>
    <property type="evidence" value="ECO:0007669"/>
    <property type="project" value="UniProtKB-KW"/>
</dbReference>
<keyword evidence="6" id="KW-0964">Secreted</keyword>
<dbReference type="InterPro" id="IPR001547">
    <property type="entry name" value="Glyco_hydro_5"/>
</dbReference>
<comment type="similarity">
    <text evidence="4">Belongs to the glycosyl hydrolase 5 (cellulase A) family.</text>
</comment>
<evidence type="ECO:0000256" key="1">
    <source>
        <dbReference type="ARBA" id="ARBA00001678"/>
    </source>
</evidence>
<dbReference type="Gene3D" id="3.20.20.80">
    <property type="entry name" value="Glycosidases"/>
    <property type="match status" value="1"/>
</dbReference>
<keyword evidence="15" id="KW-1185">Reference proteome</keyword>
<evidence type="ECO:0000256" key="11">
    <source>
        <dbReference type="ARBA" id="ARBA00023295"/>
    </source>
</evidence>
<evidence type="ECO:0000313" key="14">
    <source>
        <dbReference type="EMBL" id="KAL2856493.1"/>
    </source>
</evidence>
<keyword evidence="11" id="KW-0326">Glycosidase</keyword>
<keyword evidence="9" id="KW-0325">Glycoprotein</keyword>
<keyword evidence="7 12" id="KW-0732">Signal</keyword>
<organism evidence="14 15">
    <name type="scientific">Aspergillus pseudoustus</name>
    <dbReference type="NCBI Taxonomy" id="1810923"/>
    <lineage>
        <taxon>Eukaryota</taxon>
        <taxon>Fungi</taxon>
        <taxon>Dikarya</taxon>
        <taxon>Ascomycota</taxon>
        <taxon>Pezizomycotina</taxon>
        <taxon>Eurotiomycetes</taxon>
        <taxon>Eurotiomycetidae</taxon>
        <taxon>Eurotiales</taxon>
        <taxon>Aspergillaceae</taxon>
        <taxon>Aspergillus</taxon>
        <taxon>Aspergillus subgen. Nidulantes</taxon>
    </lineage>
</organism>